<dbReference type="OrthoDB" id="770764at2759"/>
<dbReference type="PANTHER" id="PTHR36710">
    <property type="entry name" value="PECTINESTERASE INHIBITOR-LIKE"/>
    <property type="match status" value="1"/>
</dbReference>
<protein>
    <recommendedName>
        <fullName evidence="5">Pectinesterase inhibitor domain-containing protein</fullName>
    </recommendedName>
</protein>
<evidence type="ECO:0000256" key="4">
    <source>
        <dbReference type="SAM" id="SignalP"/>
    </source>
</evidence>
<evidence type="ECO:0000259" key="5">
    <source>
        <dbReference type="SMART" id="SM00856"/>
    </source>
</evidence>
<feature type="domain" description="Pectinesterase inhibitor" evidence="5">
    <location>
        <begin position="25"/>
        <end position="171"/>
    </location>
</feature>
<keyword evidence="1 4" id="KW-0732">Signal</keyword>
<accession>A0A2I0VJ76</accession>
<dbReference type="InterPro" id="IPR006501">
    <property type="entry name" value="Pectinesterase_inhib_dom"/>
</dbReference>
<dbReference type="SMART" id="SM00856">
    <property type="entry name" value="PMEI"/>
    <property type="match status" value="1"/>
</dbReference>
<dbReference type="Proteomes" id="UP000233837">
    <property type="component" value="Unassembled WGS sequence"/>
</dbReference>
<evidence type="ECO:0000256" key="2">
    <source>
        <dbReference type="ARBA" id="ARBA00023157"/>
    </source>
</evidence>
<proteinExistence type="inferred from homology"/>
<dbReference type="NCBIfam" id="TIGR01614">
    <property type="entry name" value="PME_inhib"/>
    <property type="match status" value="1"/>
</dbReference>
<dbReference type="GO" id="GO:0004857">
    <property type="term" value="F:enzyme inhibitor activity"/>
    <property type="evidence" value="ECO:0007669"/>
    <property type="project" value="InterPro"/>
</dbReference>
<dbReference type="PANTHER" id="PTHR36710:SF18">
    <property type="entry name" value="PECTINESTERASE INHIBITOR 5-RELATED"/>
    <property type="match status" value="1"/>
</dbReference>
<comment type="similarity">
    <text evidence="3">Belongs to the PMEI family.</text>
</comment>
<evidence type="ECO:0000256" key="3">
    <source>
        <dbReference type="ARBA" id="ARBA00038471"/>
    </source>
</evidence>
<evidence type="ECO:0000313" key="6">
    <source>
        <dbReference type="EMBL" id="PKU63454.1"/>
    </source>
</evidence>
<gene>
    <name evidence="6" type="ORF">MA16_Dca022626</name>
</gene>
<dbReference type="InterPro" id="IPR052421">
    <property type="entry name" value="PCW_Enzyme_Inhibitor"/>
</dbReference>
<feature type="chain" id="PRO_5014165346" description="Pectinesterase inhibitor domain-containing protein" evidence="4">
    <location>
        <begin position="24"/>
        <end position="177"/>
    </location>
</feature>
<evidence type="ECO:0000313" key="7">
    <source>
        <dbReference type="Proteomes" id="UP000233837"/>
    </source>
</evidence>
<dbReference type="InterPro" id="IPR035513">
    <property type="entry name" value="Invertase/methylesterase_inhib"/>
</dbReference>
<sequence length="177" mass="19473">MRVFIVLAVVLTLAALLHPSATATNSNNSLKFFCSHTDYSGLCIKSIKEIAPRLKRANINIVLAILLHSIDVRARQGKAFTLWLTKQSHSRAKTLELLHDCVDFYDTALDNLASATKAIKAGDIDTRDAMLSSMISNFGSCEDGFNEFAIKSPLTDRITMLKNMVDNCLAIGELSRP</sequence>
<evidence type="ECO:0000256" key="1">
    <source>
        <dbReference type="ARBA" id="ARBA00022729"/>
    </source>
</evidence>
<dbReference type="CDD" id="cd15800">
    <property type="entry name" value="PMEI-like_2"/>
    <property type="match status" value="1"/>
</dbReference>
<dbReference type="AlphaFoldDB" id="A0A2I0VJ76"/>
<dbReference type="SUPFAM" id="SSF101148">
    <property type="entry name" value="Plant invertase/pectin methylesterase inhibitor"/>
    <property type="match status" value="1"/>
</dbReference>
<name>A0A2I0VJ76_9ASPA</name>
<dbReference type="Gene3D" id="1.20.140.40">
    <property type="entry name" value="Invertase/pectin methylesterase inhibitor family protein"/>
    <property type="match status" value="1"/>
</dbReference>
<feature type="signal peptide" evidence="4">
    <location>
        <begin position="1"/>
        <end position="23"/>
    </location>
</feature>
<reference evidence="6 7" key="1">
    <citation type="journal article" date="2016" name="Sci. Rep.">
        <title>The Dendrobium catenatum Lindl. genome sequence provides insights into polysaccharide synthase, floral development and adaptive evolution.</title>
        <authorList>
            <person name="Zhang G.Q."/>
            <person name="Xu Q."/>
            <person name="Bian C."/>
            <person name="Tsai W.C."/>
            <person name="Yeh C.M."/>
            <person name="Liu K.W."/>
            <person name="Yoshida K."/>
            <person name="Zhang L.S."/>
            <person name="Chang S.B."/>
            <person name="Chen F."/>
            <person name="Shi Y."/>
            <person name="Su Y.Y."/>
            <person name="Zhang Y.Q."/>
            <person name="Chen L.J."/>
            <person name="Yin Y."/>
            <person name="Lin M."/>
            <person name="Huang H."/>
            <person name="Deng H."/>
            <person name="Wang Z.W."/>
            <person name="Zhu S.L."/>
            <person name="Zhao X."/>
            <person name="Deng C."/>
            <person name="Niu S.C."/>
            <person name="Huang J."/>
            <person name="Wang M."/>
            <person name="Liu G.H."/>
            <person name="Yang H.J."/>
            <person name="Xiao X.J."/>
            <person name="Hsiao Y.Y."/>
            <person name="Wu W.L."/>
            <person name="Chen Y.Y."/>
            <person name="Mitsuda N."/>
            <person name="Ohme-Takagi M."/>
            <person name="Luo Y.B."/>
            <person name="Van de Peer Y."/>
            <person name="Liu Z.J."/>
        </authorList>
    </citation>
    <scope>NUCLEOTIDE SEQUENCE [LARGE SCALE GENOMIC DNA]</scope>
    <source>
        <tissue evidence="6">The whole plant</tissue>
    </source>
</reference>
<dbReference type="Pfam" id="PF04043">
    <property type="entry name" value="PMEI"/>
    <property type="match status" value="1"/>
</dbReference>
<keyword evidence="7" id="KW-1185">Reference proteome</keyword>
<dbReference type="EMBL" id="KZ503492">
    <property type="protein sequence ID" value="PKU63454.1"/>
    <property type="molecule type" value="Genomic_DNA"/>
</dbReference>
<keyword evidence="2" id="KW-1015">Disulfide bond</keyword>
<organism evidence="6 7">
    <name type="scientific">Dendrobium catenatum</name>
    <dbReference type="NCBI Taxonomy" id="906689"/>
    <lineage>
        <taxon>Eukaryota</taxon>
        <taxon>Viridiplantae</taxon>
        <taxon>Streptophyta</taxon>
        <taxon>Embryophyta</taxon>
        <taxon>Tracheophyta</taxon>
        <taxon>Spermatophyta</taxon>
        <taxon>Magnoliopsida</taxon>
        <taxon>Liliopsida</taxon>
        <taxon>Asparagales</taxon>
        <taxon>Orchidaceae</taxon>
        <taxon>Epidendroideae</taxon>
        <taxon>Malaxideae</taxon>
        <taxon>Dendrobiinae</taxon>
        <taxon>Dendrobium</taxon>
    </lineage>
</organism>
<reference evidence="6 7" key="2">
    <citation type="journal article" date="2017" name="Nature">
        <title>The Apostasia genome and the evolution of orchids.</title>
        <authorList>
            <person name="Zhang G.Q."/>
            <person name="Liu K.W."/>
            <person name="Li Z."/>
            <person name="Lohaus R."/>
            <person name="Hsiao Y.Y."/>
            <person name="Niu S.C."/>
            <person name="Wang J.Y."/>
            <person name="Lin Y.C."/>
            <person name="Xu Q."/>
            <person name="Chen L.J."/>
            <person name="Yoshida K."/>
            <person name="Fujiwara S."/>
            <person name="Wang Z.W."/>
            <person name="Zhang Y.Q."/>
            <person name="Mitsuda N."/>
            <person name="Wang M."/>
            <person name="Liu G.H."/>
            <person name="Pecoraro L."/>
            <person name="Huang H.X."/>
            <person name="Xiao X.J."/>
            <person name="Lin M."/>
            <person name="Wu X.Y."/>
            <person name="Wu W.L."/>
            <person name="Chen Y.Y."/>
            <person name="Chang S.B."/>
            <person name="Sakamoto S."/>
            <person name="Ohme-Takagi M."/>
            <person name="Yagi M."/>
            <person name="Zeng S.J."/>
            <person name="Shen C.Y."/>
            <person name="Yeh C.M."/>
            <person name="Luo Y.B."/>
            <person name="Tsai W.C."/>
            <person name="Van de Peer Y."/>
            <person name="Liu Z.J."/>
        </authorList>
    </citation>
    <scope>NUCLEOTIDE SEQUENCE [LARGE SCALE GENOMIC DNA]</scope>
    <source>
        <tissue evidence="6">The whole plant</tissue>
    </source>
</reference>